<sequence>MEDVSKQVLGMLIPLIVIAAAFIGMLFFVAHRLIYPAPPASGPWGALVVQRPDLTLRGWIVHPDAEDAWVIFGGNALPLAPVGEAWRGCTGRALYLMPYRGYEGQAGSPNEKDLVADGLALVRQAQKTHRHVGIIGISLGTGVATEVAVQARPDKLLLITPYDRLDLVAHDHFPYLPVRWLMRDTYDSASAARQLGDVPVALLQADQDEIISQARTQALAAALPTPPIAWQHVPTTHNGVWDRPELCEFVRRGG</sequence>
<dbReference type="Proteomes" id="UP001430149">
    <property type="component" value="Unassembled WGS sequence"/>
</dbReference>
<dbReference type="Gene3D" id="3.40.50.1820">
    <property type="entry name" value="alpha/beta hydrolase"/>
    <property type="match status" value="1"/>
</dbReference>
<keyword evidence="1" id="KW-0472">Membrane</keyword>
<dbReference type="EMBL" id="JADIKE010000039">
    <property type="protein sequence ID" value="MBM7127405.1"/>
    <property type="molecule type" value="Genomic_DNA"/>
</dbReference>
<dbReference type="SUPFAM" id="SSF53474">
    <property type="entry name" value="alpha/beta-Hydrolases"/>
    <property type="match status" value="1"/>
</dbReference>
<protein>
    <recommendedName>
        <fullName evidence="4">Alpha/beta hydrolase</fullName>
    </recommendedName>
</protein>
<feature type="transmembrane region" description="Helical" evidence="1">
    <location>
        <begin position="12"/>
        <end position="30"/>
    </location>
</feature>
<evidence type="ECO:0000256" key="1">
    <source>
        <dbReference type="SAM" id="Phobius"/>
    </source>
</evidence>
<accession>A0ABS2K9I1</accession>
<name>A0ABS2K9I1_9GAMM</name>
<dbReference type="PANTHER" id="PTHR12277:SF79">
    <property type="entry name" value="XAA-PRO DIPEPTIDYL-PEPTIDASE-RELATED"/>
    <property type="match status" value="1"/>
</dbReference>
<dbReference type="InterPro" id="IPR029058">
    <property type="entry name" value="AB_hydrolase_fold"/>
</dbReference>
<keyword evidence="3" id="KW-1185">Reference proteome</keyword>
<evidence type="ECO:0000313" key="2">
    <source>
        <dbReference type="EMBL" id="MBM7127405.1"/>
    </source>
</evidence>
<evidence type="ECO:0008006" key="4">
    <source>
        <dbReference type="Google" id="ProtNLM"/>
    </source>
</evidence>
<dbReference type="PANTHER" id="PTHR12277">
    <property type="entry name" value="ALPHA/BETA HYDROLASE DOMAIN-CONTAINING PROTEIN"/>
    <property type="match status" value="1"/>
</dbReference>
<evidence type="ECO:0000313" key="3">
    <source>
        <dbReference type="Proteomes" id="UP001430149"/>
    </source>
</evidence>
<keyword evidence="1" id="KW-0812">Transmembrane</keyword>
<keyword evidence="1" id="KW-1133">Transmembrane helix</keyword>
<gene>
    <name evidence="2" type="ORF">ISP19_18675</name>
</gene>
<comment type="caution">
    <text evidence="2">The sequence shown here is derived from an EMBL/GenBank/DDBJ whole genome shotgun (WGS) entry which is preliminary data.</text>
</comment>
<dbReference type="RefSeq" id="WP_204683937.1">
    <property type="nucleotide sequence ID" value="NZ_BSNR01000014.1"/>
</dbReference>
<proteinExistence type="predicted"/>
<organism evidence="2 3">
    <name type="scientific">Dyella flava</name>
    <dbReference type="NCBI Taxonomy" id="1920170"/>
    <lineage>
        <taxon>Bacteria</taxon>
        <taxon>Pseudomonadati</taxon>
        <taxon>Pseudomonadota</taxon>
        <taxon>Gammaproteobacteria</taxon>
        <taxon>Lysobacterales</taxon>
        <taxon>Rhodanobacteraceae</taxon>
        <taxon>Dyella</taxon>
    </lineage>
</organism>
<reference evidence="2" key="1">
    <citation type="submission" date="2020-10" db="EMBL/GenBank/DDBJ databases">
        <title>Phylogeny of dyella-like bacteria.</title>
        <authorList>
            <person name="Fu J."/>
        </authorList>
    </citation>
    <scope>NUCLEOTIDE SEQUENCE</scope>
    <source>
        <strain evidence="2">DHOC52</strain>
    </source>
</reference>